<dbReference type="Pfam" id="PF00078">
    <property type="entry name" value="RVT_1"/>
    <property type="match status" value="1"/>
</dbReference>
<dbReference type="PANTHER" id="PTHR24559">
    <property type="entry name" value="TRANSPOSON TY3-I GAG-POL POLYPROTEIN"/>
    <property type="match status" value="1"/>
</dbReference>
<accession>A0A151QTB9</accession>
<feature type="domain" description="Reverse transcriptase" evidence="1">
    <location>
        <begin position="108"/>
        <end position="224"/>
    </location>
</feature>
<dbReference type="InterPro" id="IPR043502">
    <property type="entry name" value="DNA/RNA_pol_sf"/>
</dbReference>
<organism evidence="3 4">
    <name type="scientific">Cajanus cajan</name>
    <name type="common">Pigeon pea</name>
    <name type="synonym">Cajanus indicus</name>
    <dbReference type="NCBI Taxonomy" id="3821"/>
    <lineage>
        <taxon>Eukaryota</taxon>
        <taxon>Viridiplantae</taxon>
        <taxon>Streptophyta</taxon>
        <taxon>Embryophyta</taxon>
        <taxon>Tracheophyta</taxon>
        <taxon>Spermatophyta</taxon>
        <taxon>Magnoliopsida</taxon>
        <taxon>eudicotyledons</taxon>
        <taxon>Gunneridae</taxon>
        <taxon>Pentapetalae</taxon>
        <taxon>rosids</taxon>
        <taxon>fabids</taxon>
        <taxon>Fabales</taxon>
        <taxon>Fabaceae</taxon>
        <taxon>Papilionoideae</taxon>
        <taxon>50 kb inversion clade</taxon>
        <taxon>NPAAA clade</taxon>
        <taxon>indigoferoid/millettioid clade</taxon>
        <taxon>Phaseoleae</taxon>
        <taxon>Cajanus</taxon>
    </lineage>
</organism>
<feature type="non-terminal residue" evidence="3">
    <location>
        <position position="1"/>
    </location>
</feature>
<dbReference type="Gramene" id="C.cajan_40996.t">
    <property type="protein sequence ID" value="C.cajan_40996.t"/>
    <property type="gene ID" value="C.cajan_40996"/>
</dbReference>
<evidence type="ECO:0000313" key="3">
    <source>
        <dbReference type="EMBL" id="KYP33567.1"/>
    </source>
</evidence>
<evidence type="ECO:0000259" key="1">
    <source>
        <dbReference type="Pfam" id="PF00078"/>
    </source>
</evidence>
<dbReference type="Gene3D" id="3.10.10.10">
    <property type="entry name" value="HIV Type 1 Reverse Transcriptase, subunit A, domain 1"/>
    <property type="match status" value="1"/>
</dbReference>
<evidence type="ECO:0000259" key="2">
    <source>
        <dbReference type="Pfam" id="PF24626"/>
    </source>
</evidence>
<reference evidence="3" key="1">
    <citation type="journal article" date="2012" name="Nat. Biotechnol.">
        <title>Draft genome sequence of pigeonpea (Cajanus cajan), an orphan legume crop of resource-poor farmers.</title>
        <authorList>
            <person name="Varshney R.K."/>
            <person name="Chen W."/>
            <person name="Li Y."/>
            <person name="Bharti A.K."/>
            <person name="Saxena R.K."/>
            <person name="Schlueter J.A."/>
            <person name="Donoghue M.T."/>
            <person name="Azam S."/>
            <person name="Fan G."/>
            <person name="Whaley A.M."/>
            <person name="Farmer A.D."/>
            <person name="Sheridan J."/>
            <person name="Iwata A."/>
            <person name="Tuteja R."/>
            <person name="Penmetsa R.V."/>
            <person name="Wu W."/>
            <person name="Upadhyaya H.D."/>
            <person name="Yang S.P."/>
            <person name="Shah T."/>
            <person name="Saxena K.B."/>
            <person name="Michael T."/>
            <person name="McCombie W.R."/>
            <person name="Yang B."/>
            <person name="Zhang G."/>
            <person name="Yang H."/>
            <person name="Wang J."/>
            <person name="Spillane C."/>
            <person name="Cook D.R."/>
            <person name="May G.D."/>
            <person name="Xu X."/>
            <person name="Jackson S.A."/>
        </authorList>
    </citation>
    <scope>NUCLEOTIDE SEQUENCE [LARGE SCALE GENOMIC DNA]</scope>
</reference>
<keyword evidence="4" id="KW-1185">Reference proteome</keyword>
<dbReference type="SUPFAM" id="SSF56672">
    <property type="entry name" value="DNA/RNA polymerases"/>
    <property type="match status" value="1"/>
</dbReference>
<sequence>LPIALRKERRSCAKYSISQYACTNNLSDKHISFIAAINATETPTSVQEAMKLEHWTQAMKEEMNGLERNSTWEIIDKPRDMKAVGCRWIFIVKHKEDGEKGRKKRKKKVLRNPIPRLDDMLDELHGAIIFSKVDLKSRYNQIRIKEGDEWKTTFKNKFGLYEWLVMPFELTSAPSTFICLMNHVLRECIGRLFVVYFDDILIYSSFLSDHIGHLRQVFTILRKKKEAKARKPSVLRRVIGFWDHLRKERFSSQRKSKLNPRGDSPFQVLQRINDNAYRLDLIDDYEVSTTFNVSGLIPFIGFDEEEVKPTYLRTNPLQEGGDDGPSAKAPITRAMARSIHEGLASLEVSGISKPKLLFMWAIIS</sequence>
<feature type="domain" description="Tf2-1-like SH3-like" evidence="2">
    <location>
        <begin position="244"/>
        <end position="299"/>
    </location>
</feature>
<dbReference type="EMBL" id="KQ484842">
    <property type="protein sequence ID" value="KYP33567.1"/>
    <property type="molecule type" value="Genomic_DNA"/>
</dbReference>
<dbReference type="InterPro" id="IPR056924">
    <property type="entry name" value="SH3_Tf2-1"/>
</dbReference>
<proteinExistence type="predicted"/>
<dbReference type="AlphaFoldDB" id="A0A151QTB9"/>
<gene>
    <name evidence="3" type="ORF">KK1_045563</name>
</gene>
<dbReference type="CDD" id="cd01647">
    <property type="entry name" value="RT_LTR"/>
    <property type="match status" value="1"/>
</dbReference>
<dbReference type="Proteomes" id="UP000075243">
    <property type="component" value="Unassembled WGS sequence"/>
</dbReference>
<protein>
    <submittedName>
        <fullName evidence="3">Retrotransposable element Tf2</fullName>
    </submittedName>
</protein>
<dbReference type="PANTHER" id="PTHR24559:SF437">
    <property type="entry name" value="RNA-DIRECTED DNA POLYMERASE HOMOLOG"/>
    <property type="match status" value="1"/>
</dbReference>
<dbReference type="InterPro" id="IPR043128">
    <property type="entry name" value="Rev_trsase/Diguanyl_cyclase"/>
</dbReference>
<name>A0A151QTB9_CAJCA</name>
<dbReference type="Pfam" id="PF24626">
    <property type="entry name" value="SH3_Tf2-1"/>
    <property type="match status" value="1"/>
</dbReference>
<dbReference type="InterPro" id="IPR053134">
    <property type="entry name" value="RNA-dir_DNA_polymerase"/>
</dbReference>
<evidence type="ECO:0000313" key="4">
    <source>
        <dbReference type="Proteomes" id="UP000075243"/>
    </source>
</evidence>
<dbReference type="Gene3D" id="3.30.70.270">
    <property type="match status" value="1"/>
</dbReference>
<dbReference type="InterPro" id="IPR000477">
    <property type="entry name" value="RT_dom"/>
</dbReference>